<proteinExistence type="predicted"/>
<dbReference type="SUPFAM" id="SSF53448">
    <property type="entry name" value="Nucleotide-diphospho-sugar transferases"/>
    <property type="match status" value="1"/>
</dbReference>
<dbReference type="GO" id="GO:0061602">
    <property type="term" value="F:molybdenum cofactor cytidylyltransferase activity"/>
    <property type="evidence" value="ECO:0007669"/>
    <property type="project" value="UniProtKB-EC"/>
</dbReference>
<dbReference type="Gene3D" id="3.90.550.10">
    <property type="entry name" value="Spore Coat Polysaccharide Biosynthesis Protein SpsA, Chain A"/>
    <property type="match status" value="1"/>
</dbReference>
<evidence type="ECO:0000313" key="3">
    <source>
        <dbReference type="Proteomes" id="UP000579281"/>
    </source>
</evidence>
<sequence length="193" mass="21462">MISGIILAAGKGSRMGNDKLALPLEGKPILEHVIMSAKQSKLDEIILVWGRYRSSKELAEKYGIYACENKGFEMGMSTSIISGLGCISPQSEGVMFLLGDMPFVKALHINGLIETYEKNPKGIVMPMCDGKRGNPVLFSKIFYEELKQLKGDIGARGLITKHMEQVTSVTFYEDSTLRDIDTQEEYGKYRRGI</sequence>
<dbReference type="EC" id="2.7.7.76" evidence="2"/>
<dbReference type="InterPro" id="IPR029044">
    <property type="entry name" value="Nucleotide-diphossugar_trans"/>
</dbReference>
<keyword evidence="2" id="KW-0548">Nucleotidyltransferase</keyword>
<dbReference type="RefSeq" id="WP_184311428.1">
    <property type="nucleotide sequence ID" value="NZ_JACHEN010000018.1"/>
</dbReference>
<dbReference type="InterPro" id="IPR025877">
    <property type="entry name" value="MobA-like_NTP_Trfase"/>
</dbReference>
<protein>
    <submittedName>
        <fullName evidence="2">Molybdenum cofactor cytidylyltransferase</fullName>
        <ecNumber evidence="2">2.7.7.76</ecNumber>
    </submittedName>
</protein>
<gene>
    <name evidence="2" type="ORF">HNQ80_003015</name>
</gene>
<dbReference type="PANTHER" id="PTHR43777:SF1">
    <property type="entry name" value="MOLYBDENUM COFACTOR CYTIDYLYLTRANSFERASE"/>
    <property type="match status" value="1"/>
</dbReference>
<dbReference type="AlphaFoldDB" id="A0A841KY46"/>
<dbReference type="EMBL" id="JACHEN010000018">
    <property type="protein sequence ID" value="MBB6216910.1"/>
    <property type="molecule type" value="Genomic_DNA"/>
</dbReference>
<keyword evidence="2" id="KW-0808">Transferase</keyword>
<dbReference type="Pfam" id="PF12804">
    <property type="entry name" value="NTP_transf_3"/>
    <property type="match status" value="1"/>
</dbReference>
<reference evidence="2 3" key="1">
    <citation type="submission" date="2020-08" db="EMBL/GenBank/DDBJ databases">
        <title>Genomic Encyclopedia of Type Strains, Phase IV (KMG-IV): sequencing the most valuable type-strain genomes for metagenomic binning, comparative biology and taxonomic classification.</title>
        <authorList>
            <person name="Goeker M."/>
        </authorList>
    </citation>
    <scope>NUCLEOTIDE SEQUENCE [LARGE SCALE GENOMIC DNA]</scope>
    <source>
        <strain evidence="2 3">DSM 103526</strain>
    </source>
</reference>
<dbReference type="Proteomes" id="UP000579281">
    <property type="component" value="Unassembled WGS sequence"/>
</dbReference>
<evidence type="ECO:0000259" key="1">
    <source>
        <dbReference type="Pfam" id="PF12804"/>
    </source>
</evidence>
<dbReference type="PANTHER" id="PTHR43777">
    <property type="entry name" value="MOLYBDENUM COFACTOR CYTIDYLYLTRANSFERASE"/>
    <property type="match status" value="1"/>
</dbReference>
<dbReference type="CDD" id="cd04182">
    <property type="entry name" value="GT_2_like_f"/>
    <property type="match status" value="1"/>
</dbReference>
<evidence type="ECO:0000313" key="2">
    <source>
        <dbReference type="EMBL" id="MBB6216910.1"/>
    </source>
</evidence>
<accession>A0A841KY46</accession>
<organism evidence="2 3">
    <name type="scientific">Anaerosolibacter carboniphilus</name>
    <dbReference type="NCBI Taxonomy" id="1417629"/>
    <lineage>
        <taxon>Bacteria</taxon>
        <taxon>Bacillati</taxon>
        <taxon>Bacillota</taxon>
        <taxon>Clostridia</taxon>
        <taxon>Peptostreptococcales</taxon>
        <taxon>Thermotaleaceae</taxon>
        <taxon>Anaerosolibacter</taxon>
    </lineage>
</organism>
<comment type="caution">
    <text evidence="2">The sequence shown here is derived from an EMBL/GenBank/DDBJ whole genome shotgun (WGS) entry which is preliminary data.</text>
</comment>
<dbReference type="NCBIfam" id="TIGR03310">
    <property type="entry name" value="matur_MocA_YgfJ"/>
    <property type="match status" value="1"/>
</dbReference>
<name>A0A841KY46_9FIRM</name>
<dbReference type="InterPro" id="IPR017696">
    <property type="entry name" value="Mo_hydrolase_YgfJ"/>
</dbReference>
<feature type="domain" description="MobA-like NTP transferase" evidence="1">
    <location>
        <begin position="4"/>
        <end position="164"/>
    </location>
</feature>
<keyword evidence="3" id="KW-1185">Reference proteome</keyword>